<evidence type="ECO:0000313" key="2">
    <source>
        <dbReference type="Proteomes" id="UP001497453"/>
    </source>
</evidence>
<name>A0ABP1D5T7_9APHY</name>
<gene>
    <name evidence="1" type="ORF">GFSPODELE1_LOCUS4089</name>
</gene>
<keyword evidence="2" id="KW-1185">Reference proteome</keyword>
<dbReference type="Proteomes" id="UP001497453">
    <property type="component" value="Chromosome 2"/>
</dbReference>
<sequence length="303" mass="33330">MITGRPNPSVHSMLFTWLDEPILELTGRFQLRFLELQDMLVEVPQSEDGGHGIDGPLLGIRAFLRMFSSISVMQLGDIAFYGSVDSRHPSFPIEALGTDDYTPPSVQELNLCDGFPTSGWASLISSCIIFAPSASLLFTDQMGPSVLQNICEGQALSIVHLQLTLGKGISEPVSLAGFNNLKTLIIRMNLLFSTYGPEEGWQFLYDVLAVIPPSVVTLALHLRLPAPERLPFPDPLKFADLDLVHSQLWTLHKGALRSVDIRLDTLNMDRADGGTSSLVRKALMERHLGSLKQEGLRVTIVVP</sequence>
<organism evidence="1 2">
    <name type="scientific">Somion occarium</name>
    <dbReference type="NCBI Taxonomy" id="3059160"/>
    <lineage>
        <taxon>Eukaryota</taxon>
        <taxon>Fungi</taxon>
        <taxon>Dikarya</taxon>
        <taxon>Basidiomycota</taxon>
        <taxon>Agaricomycotina</taxon>
        <taxon>Agaricomycetes</taxon>
        <taxon>Polyporales</taxon>
        <taxon>Cerrenaceae</taxon>
        <taxon>Somion</taxon>
    </lineage>
</organism>
<dbReference type="EMBL" id="OZ037945">
    <property type="protein sequence ID" value="CAL1702529.1"/>
    <property type="molecule type" value="Genomic_DNA"/>
</dbReference>
<protein>
    <submittedName>
        <fullName evidence="1">Uncharacterized protein</fullName>
    </submittedName>
</protein>
<reference evidence="2" key="1">
    <citation type="submission" date="2024-04" db="EMBL/GenBank/DDBJ databases">
        <authorList>
            <person name="Shaw F."/>
            <person name="Minotto A."/>
        </authorList>
    </citation>
    <scope>NUCLEOTIDE SEQUENCE [LARGE SCALE GENOMIC DNA]</scope>
</reference>
<proteinExistence type="predicted"/>
<accession>A0ABP1D5T7</accession>
<evidence type="ECO:0000313" key="1">
    <source>
        <dbReference type="EMBL" id="CAL1702529.1"/>
    </source>
</evidence>